<evidence type="ECO:0000256" key="1">
    <source>
        <dbReference type="SAM" id="SignalP"/>
    </source>
</evidence>
<organism evidence="2 3">
    <name type="scientific">Tetradesmus obliquus</name>
    <name type="common">Green alga</name>
    <name type="synonym">Acutodesmus obliquus</name>
    <dbReference type="NCBI Taxonomy" id="3088"/>
    <lineage>
        <taxon>Eukaryota</taxon>
        <taxon>Viridiplantae</taxon>
        <taxon>Chlorophyta</taxon>
        <taxon>core chlorophytes</taxon>
        <taxon>Chlorophyceae</taxon>
        <taxon>CS clade</taxon>
        <taxon>Sphaeropleales</taxon>
        <taxon>Scenedesmaceae</taxon>
        <taxon>Tetradesmus</taxon>
    </lineage>
</organism>
<feature type="signal peptide" evidence="1">
    <location>
        <begin position="1"/>
        <end position="16"/>
    </location>
</feature>
<keyword evidence="1" id="KW-0732">Signal</keyword>
<evidence type="ECO:0008006" key="4">
    <source>
        <dbReference type="Google" id="ProtNLM"/>
    </source>
</evidence>
<dbReference type="EMBL" id="CP126213">
    <property type="protein sequence ID" value="WIA15627.1"/>
    <property type="molecule type" value="Genomic_DNA"/>
</dbReference>
<evidence type="ECO:0000313" key="2">
    <source>
        <dbReference type="EMBL" id="WIA15627.1"/>
    </source>
</evidence>
<dbReference type="PANTHER" id="PTHR12224">
    <property type="entry name" value="BETA-1,4-MANNOSYL-GLYCOPROTEIN BETA-1,4-N-ACETYLGLUCOSAMINYL-TRANSFERASE"/>
    <property type="match status" value="1"/>
</dbReference>
<keyword evidence="3" id="KW-1185">Reference proteome</keyword>
<dbReference type="Proteomes" id="UP001244341">
    <property type="component" value="Chromosome 6b"/>
</dbReference>
<protein>
    <recommendedName>
        <fullName evidence="4">Glycosyltransferase family 92 protein</fullName>
    </recommendedName>
</protein>
<accession>A0ABY8U308</accession>
<dbReference type="PANTHER" id="PTHR12224:SF0">
    <property type="entry name" value="BETA-1,4-MANNOSYL-GLYCOPROTEIN 4-BETA-N-ACETYLGLUCOSAMINYLTRANSFERASE"/>
    <property type="match status" value="1"/>
</dbReference>
<evidence type="ECO:0000313" key="3">
    <source>
        <dbReference type="Proteomes" id="UP001244341"/>
    </source>
</evidence>
<dbReference type="Pfam" id="PF04724">
    <property type="entry name" value="Glyco_transf_17"/>
    <property type="match status" value="1"/>
</dbReference>
<feature type="chain" id="PRO_5046723179" description="Glycosyltransferase family 92 protein" evidence="1">
    <location>
        <begin position="17"/>
        <end position="456"/>
    </location>
</feature>
<name>A0ABY8U308_TETOB</name>
<reference evidence="2 3" key="1">
    <citation type="submission" date="2023-05" db="EMBL/GenBank/DDBJ databases">
        <title>A 100% complete, gapless, phased diploid assembly of the Scenedesmus obliquus UTEX 3031 genome.</title>
        <authorList>
            <person name="Biondi T.C."/>
            <person name="Hanschen E.R."/>
            <person name="Kwon T."/>
            <person name="Eng W."/>
            <person name="Kruse C.P.S."/>
            <person name="Koehler S.I."/>
            <person name="Kunde Y."/>
            <person name="Gleasner C.D."/>
            <person name="You Mak K.T."/>
            <person name="Polle J."/>
            <person name="Hovde B.T."/>
            <person name="Starkenburg S.R."/>
        </authorList>
    </citation>
    <scope>NUCLEOTIDE SEQUENCE [LARGE SCALE GENOMIC DNA]</scope>
    <source>
        <strain evidence="2 3">DOE0152z</strain>
    </source>
</reference>
<dbReference type="InterPro" id="IPR006813">
    <property type="entry name" value="Glyco_trans_17"/>
</dbReference>
<proteinExistence type="predicted"/>
<gene>
    <name evidence="2" type="ORF">OEZ85_002254</name>
</gene>
<sequence length="456" mass="51807">MVGLQLLLVLHAVLSAASPGHHRAPMRHALNVQGCPEHKHPYTTKQFAHLVSMAPFLQPGAADGASLDAGQLSRQVASFTFDASAFVTEYVSRIGPINGQRPHTLTLECSKPKFSSILSGTKRQQPAKIVWASRFSFESYLLVFRLHTYKDLVDNFFTSESSRLAYTGTPKPLIYESVKHHFLDFMENITHHVLDDTTWRKQFSWRTGTTTTATGVVWDNELRHHQAIYRELPKQFAGWADSDLVVYGDMDEMADEDFLLHLKHCELKPGLQEPIHSNIVYWHADYRYMFRSDWPPSGGYPYSLRFPTVWTLGTVRKGNPQNPGEPLELRNYRSAGFHPTEPGGWHLGYTLFAPALYLKYIGVAEIGVSRIAKFPNISDVHRHLAAQRSVSPLIPGRETWRKRIPHPDCVLRQNPVYKNVTLQVPWLVAQNMQAFAFWTPCEPAFYDLDPAAAECI</sequence>